<organism evidence="2 3">
    <name type="scientific">Thalictrum thalictroides</name>
    <name type="common">Rue-anemone</name>
    <name type="synonym">Anemone thalictroides</name>
    <dbReference type="NCBI Taxonomy" id="46969"/>
    <lineage>
        <taxon>Eukaryota</taxon>
        <taxon>Viridiplantae</taxon>
        <taxon>Streptophyta</taxon>
        <taxon>Embryophyta</taxon>
        <taxon>Tracheophyta</taxon>
        <taxon>Spermatophyta</taxon>
        <taxon>Magnoliopsida</taxon>
        <taxon>Ranunculales</taxon>
        <taxon>Ranunculaceae</taxon>
        <taxon>Thalictroideae</taxon>
        <taxon>Thalictrum</taxon>
    </lineage>
</organism>
<keyword evidence="3" id="KW-1185">Reference proteome</keyword>
<dbReference type="EMBL" id="JABWDY010008640">
    <property type="protein sequence ID" value="KAF5202043.1"/>
    <property type="molecule type" value="Genomic_DNA"/>
</dbReference>
<dbReference type="AlphaFoldDB" id="A0A7J6WY91"/>
<evidence type="ECO:0000256" key="1">
    <source>
        <dbReference type="SAM" id="MobiDB-lite"/>
    </source>
</evidence>
<feature type="compositionally biased region" description="Polar residues" evidence="1">
    <location>
        <begin position="8"/>
        <end position="21"/>
    </location>
</feature>
<evidence type="ECO:0000313" key="3">
    <source>
        <dbReference type="Proteomes" id="UP000554482"/>
    </source>
</evidence>
<gene>
    <name evidence="2" type="ORF">FRX31_008370</name>
</gene>
<accession>A0A7J6WY91</accession>
<comment type="caution">
    <text evidence="2">The sequence shown here is derived from an EMBL/GenBank/DDBJ whole genome shotgun (WGS) entry which is preliminary data.</text>
</comment>
<proteinExistence type="predicted"/>
<sequence>MMDASLPFLSSNNATHQQQVHQPRFQEEDPHMHPQYVDVIPLRRMFGRQSSNGYLEDIIQPSREKKMMDASLPFLSFNNATHQQQVHQPRFQEEDPHMHPQDVDVIPLRRMFGRQSSNGYLEDIIQPSREKKMMDASLPFLSFNNATHQQRVHQPRFQEEDPHMHPQYVDVIPLRRMFGRQSSNGYLEDIIQPSREKKMMDASLPFLSFNNATHQQQ</sequence>
<name>A0A7J6WY91_THATH</name>
<feature type="region of interest" description="Disordered" evidence="1">
    <location>
        <begin position="1"/>
        <end position="32"/>
    </location>
</feature>
<protein>
    <submittedName>
        <fullName evidence="2">Uncharacterized protein</fullName>
    </submittedName>
</protein>
<reference evidence="2 3" key="1">
    <citation type="submission" date="2020-06" db="EMBL/GenBank/DDBJ databases">
        <title>Transcriptomic and genomic resources for Thalictrum thalictroides and T. hernandezii: Facilitating candidate gene discovery in an emerging model plant lineage.</title>
        <authorList>
            <person name="Arias T."/>
            <person name="Riano-Pachon D.M."/>
            <person name="Di Stilio V.S."/>
        </authorList>
    </citation>
    <scope>NUCLEOTIDE SEQUENCE [LARGE SCALE GENOMIC DNA]</scope>
    <source>
        <strain evidence="3">cv. WT478/WT964</strain>
        <tissue evidence="2">Leaves</tissue>
    </source>
</reference>
<dbReference type="Proteomes" id="UP000554482">
    <property type="component" value="Unassembled WGS sequence"/>
</dbReference>
<dbReference type="OrthoDB" id="10633080at2759"/>
<feature type="non-terminal residue" evidence="2">
    <location>
        <position position="217"/>
    </location>
</feature>
<evidence type="ECO:0000313" key="2">
    <source>
        <dbReference type="EMBL" id="KAF5202043.1"/>
    </source>
</evidence>